<dbReference type="OMA" id="HITKECA"/>
<reference evidence="2 4" key="2">
    <citation type="journal article" date="2014" name="BMC Genomics">
        <title>An improved genome release (version Mt4.0) for the model legume Medicago truncatula.</title>
        <authorList>
            <person name="Tang H."/>
            <person name="Krishnakumar V."/>
            <person name="Bidwell S."/>
            <person name="Rosen B."/>
            <person name="Chan A."/>
            <person name="Zhou S."/>
            <person name="Gentzbittel L."/>
            <person name="Childs K.L."/>
            <person name="Yandell M."/>
            <person name="Gundlach H."/>
            <person name="Mayer K.F."/>
            <person name="Schwartz D.C."/>
            <person name="Town C.D."/>
        </authorList>
    </citation>
    <scope>GENOME REANNOTATION</scope>
    <source>
        <strain evidence="3 4">cv. Jemalong A17</strain>
    </source>
</reference>
<dbReference type="PaxDb" id="3880-AES62845"/>
<name>G7IC58_MEDTR</name>
<accession>G7IC58</accession>
<keyword evidence="4" id="KW-1185">Reference proteome</keyword>
<proteinExistence type="predicted"/>
<dbReference type="EnsemblPlants" id="AES62845">
    <property type="protein sequence ID" value="AES62845"/>
    <property type="gene ID" value="MTR_1g108890"/>
</dbReference>
<dbReference type="AlphaFoldDB" id="G7IC58"/>
<keyword evidence="2" id="KW-0472">Membrane</keyword>
<dbReference type="EMBL" id="CM001217">
    <property type="protein sequence ID" value="AES62845.1"/>
    <property type="molecule type" value="Genomic_DNA"/>
</dbReference>
<evidence type="ECO:0000256" key="1">
    <source>
        <dbReference type="SAM" id="SignalP"/>
    </source>
</evidence>
<dbReference type="HOGENOM" id="CLU_1104347_0_0_1"/>
<reference evidence="3" key="3">
    <citation type="submission" date="2015-04" db="UniProtKB">
        <authorList>
            <consortium name="EnsemblPlants"/>
        </authorList>
    </citation>
    <scope>IDENTIFICATION</scope>
    <source>
        <strain evidence="3">cv. Jemalong A17</strain>
    </source>
</reference>
<gene>
    <name evidence="2" type="ordered locus">MTR_1g108890</name>
</gene>
<evidence type="ECO:0000313" key="3">
    <source>
        <dbReference type="EnsemblPlants" id="AES62845"/>
    </source>
</evidence>
<dbReference type="Proteomes" id="UP000002051">
    <property type="component" value="Unassembled WGS sequence"/>
</dbReference>
<sequence>MASVYEFILLLFSVSHFMLLLVLAGGVESKYQGECPGSFSCGYLGNISFPFTTTERQDCGLLPIPDCDGDPMKHKTIKYQNKGKWFEFVVASVYPPGLHSGSNTSTCVFRDINLYKMLQNKSCEAFRYSYTLPPTSHFVSFQMETHITLFVQPYSPCQPSNIYPYTFADNASRSAFTACTNVQLPSKDFADASDPFTFVTADIQTEVHITKECAYCHFNQKGRCQVDSKGRFYCANGILKQTPWKHNHAY</sequence>
<feature type="chain" id="PRO_5014572080" evidence="1">
    <location>
        <begin position="30"/>
        <end position="250"/>
    </location>
</feature>
<protein>
    <submittedName>
        <fullName evidence="2">Transmembrane protein, putative</fullName>
    </submittedName>
</protein>
<evidence type="ECO:0000313" key="4">
    <source>
        <dbReference type="Proteomes" id="UP000002051"/>
    </source>
</evidence>
<reference evidence="2 4" key="1">
    <citation type="journal article" date="2011" name="Nature">
        <title>The Medicago genome provides insight into the evolution of rhizobial symbioses.</title>
        <authorList>
            <person name="Young N.D."/>
            <person name="Debelle F."/>
            <person name="Oldroyd G.E."/>
            <person name="Geurts R."/>
            <person name="Cannon S.B."/>
            <person name="Udvardi M.K."/>
            <person name="Benedito V.A."/>
            <person name="Mayer K.F."/>
            <person name="Gouzy J."/>
            <person name="Schoof H."/>
            <person name="Van de Peer Y."/>
            <person name="Proost S."/>
            <person name="Cook D.R."/>
            <person name="Meyers B.C."/>
            <person name="Spannagl M."/>
            <person name="Cheung F."/>
            <person name="De Mita S."/>
            <person name="Krishnakumar V."/>
            <person name="Gundlach H."/>
            <person name="Zhou S."/>
            <person name="Mudge J."/>
            <person name="Bharti A.K."/>
            <person name="Murray J.D."/>
            <person name="Naoumkina M.A."/>
            <person name="Rosen B."/>
            <person name="Silverstein K.A."/>
            <person name="Tang H."/>
            <person name="Rombauts S."/>
            <person name="Zhao P.X."/>
            <person name="Zhou P."/>
            <person name="Barbe V."/>
            <person name="Bardou P."/>
            <person name="Bechner M."/>
            <person name="Bellec A."/>
            <person name="Berger A."/>
            <person name="Berges H."/>
            <person name="Bidwell S."/>
            <person name="Bisseling T."/>
            <person name="Choisne N."/>
            <person name="Couloux A."/>
            <person name="Denny R."/>
            <person name="Deshpande S."/>
            <person name="Dai X."/>
            <person name="Doyle J.J."/>
            <person name="Dudez A.M."/>
            <person name="Farmer A.D."/>
            <person name="Fouteau S."/>
            <person name="Franken C."/>
            <person name="Gibelin C."/>
            <person name="Gish J."/>
            <person name="Goldstein S."/>
            <person name="Gonzalez A.J."/>
            <person name="Green P.J."/>
            <person name="Hallab A."/>
            <person name="Hartog M."/>
            <person name="Hua A."/>
            <person name="Humphray S.J."/>
            <person name="Jeong D.H."/>
            <person name="Jing Y."/>
            <person name="Jocker A."/>
            <person name="Kenton S.M."/>
            <person name="Kim D.J."/>
            <person name="Klee K."/>
            <person name="Lai H."/>
            <person name="Lang C."/>
            <person name="Lin S."/>
            <person name="Macmil S.L."/>
            <person name="Magdelenat G."/>
            <person name="Matthews L."/>
            <person name="McCorrison J."/>
            <person name="Monaghan E.L."/>
            <person name="Mun J.H."/>
            <person name="Najar F.Z."/>
            <person name="Nicholson C."/>
            <person name="Noirot C."/>
            <person name="O'Bleness M."/>
            <person name="Paule C.R."/>
            <person name="Poulain J."/>
            <person name="Prion F."/>
            <person name="Qin B."/>
            <person name="Qu C."/>
            <person name="Retzel E.F."/>
            <person name="Riddle C."/>
            <person name="Sallet E."/>
            <person name="Samain S."/>
            <person name="Samson N."/>
            <person name="Sanders I."/>
            <person name="Saurat O."/>
            <person name="Scarpelli C."/>
            <person name="Schiex T."/>
            <person name="Segurens B."/>
            <person name="Severin A.J."/>
            <person name="Sherrier D.J."/>
            <person name="Shi R."/>
            <person name="Sims S."/>
            <person name="Singer S.R."/>
            <person name="Sinharoy S."/>
            <person name="Sterck L."/>
            <person name="Viollet A."/>
            <person name="Wang B.B."/>
            <person name="Wang K."/>
            <person name="Wang M."/>
            <person name="Wang X."/>
            <person name="Warfsmann J."/>
            <person name="Weissenbach J."/>
            <person name="White D.D."/>
            <person name="White J.D."/>
            <person name="Wiley G.B."/>
            <person name="Wincker P."/>
            <person name="Xing Y."/>
            <person name="Yang L."/>
            <person name="Yao Z."/>
            <person name="Ying F."/>
            <person name="Zhai J."/>
            <person name="Zhou L."/>
            <person name="Zuber A."/>
            <person name="Denarie J."/>
            <person name="Dixon R.A."/>
            <person name="May G.D."/>
            <person name="Schwartz D.C."/>
            <person name="Rogers J."/>
            <person name="Quetier F."/>
            <person name="Town C.D."/>
            <person name="Roe B.A."/>
        </authorList>
    </citation>
    <scope>NUCLEOTIDE SEQUENCE [LARGE SCALE GENOMIC DNA]</scope>
    <source>
        <strain evidence="2">A17</strain>
        <strain evidence="3 4">cv. Jemalong A17</strain>
    </source>
</reference>
<keyword evidence="1" id="KW-0732">Signal</keyword>
<evidence type="ECO:0000313" key="2">
    <source>
        <dbReference type="EMBL" id="AES62845.1"/>
    </source>
</evidence>
<feature type="signal peptide" evidence="1">
    <location>
        <begin position="1"/>
        <end position="29"/>
    </location>
</feature>
<organism evidence="2 4">
    <name type="scientific">Medicago truncatula</name>
    <name type="common">Barrel medic</name>
    <name type="synonym">Medicago tribuloides</name>
    <dbReference type="NCBI Taxonomy" id="3880"/>
    <lineage>
        <taxon>Eukaryota</taxon>
        <taxon>Viridiplantae</taxon>
        <taxon>Streptophyta</taxon>
        <taxon>Embryophyta</taxon>
        <taxon>Tracheophyta</taxon>
        <taxon>Spermatophyta</taxon>
        <taxon>Magnoliopsida</taxon>
        <taxon>eudicotyledons</taxon>
        <taxon>Gunneridae</taxon>
        <taxon>Pentapetalae</taxon>
        <taxon>rosids</taxon>
        <taxon>fabids</taxon>
        <taxon>Fabales</taxon>
        <taxon>Fabaceae</taxon>
        <taxon>Papilionoideae</taxon>
        <taxon>50 kb inversion clade</taxon>
        <taxon>NPAAA clade</taxon>
        <taxon>Hologalegina</taxon>
        <taxon>IRL clade</taxon>
        <taxon>Trifolieae</taxon>
        <taxon>Medicago</taxon>
    </lineage>
</organism>
<keyword evidence="2" id="KW-0812">Transmembrane</keyword>